<evidence type="ECO:0000256" key="4">
    <source>
        <dbReference type="ARBA" id="ARBA00023136"/>
    </source>
</evidence>
<dbReference type="InterPro" id="IPR009908">
    <property type="entry name" value="Methylamine_util_MauE"/>
</dbReference>
<dbReference type="OrthoDB" id="673785at2"/>
<dbReference type="eggNOG" id="ENOG502Z9VN">
    <property type="taxonomic scope" value="Bacteria"/>
</dbReference>
<feature type="transmembrane region" description="Helical" evidence="5">
    <location>
        <begin position="9"/>
        <end position="31"/>
    </location>
</feature>
<proteinExistence type="predicted"/>
<keyword evidence="2 5" id="KW-0812">Transmembrane</keyword>
<feature type="transmembrane region" description="Helical" evidence="5">
    <location>
        <begin position="53"/>
        <end position="74"/>
    </location>
</feature>
<dbReference type="GO" id="GO:0030416">
    <property type="term" value="P:methylamine metabolic process"/>
    <property type="evidence" value="ECO:0007669"/>
    <property type="project" value="InterPro"/>
</dbReference>
<evidence type="ECO:0000256" key="2">
    <source>
        <dbReference type="ARBA" id="ARBA00022692"/>
    </source>
</evidence>
<protein>
    <recommendedName>
        <fullName evidence="6">Methylamine utilisation protein MauE domain-containing protein</fullName>
    </recommendedName>
</protein>
<dbReference type="AlphaFoldDB" id="C6Y1S0"/>
<evidence type="ECO:0000313" key="7">
    <source>
        <dbReference type="EMBL" id="ACU05062.1"/>
    </source>
</evidence>
<evidence type="ECO:0000313" key="8">
    <source>
        <dbReference type="Proteomes" id="UP000000852"/>
    </source>
</evidence>
<feature type="transmembrane region" description="Helical" evidence="5">
    <location>
        <begin position="81"/>
        <end position="103"/>
    </location>
</feature>
<reference evidence="7 8" key="1">
    <citation type="journal article" date="2009" name="Stand. Genomic Sci.">
        <title>Complete genome sequence of Pedobacter heparinus type strain (HIM 762-3).</title>
        <authorList>
            <person name="Han C."/>
            <person name="Spring S."/>
            <person name="Lapidus A."/>
            <person name="Del Rio T.G."/>
            <person name="Tice H."/>
            <person name="Copeland A."/>
            <person name="Cheng J.F."/>
            <person name="Lucas S."/>
            <person name="Chen F."/>
            <person name="Nolan M."/>
            <person name="Bruce D."/>
            <person name="Goodwin L."/>
            <person name="Pitluck S."/>
            <person name="Ivanova N."/>
            <person name="Mavromatis K."/>
            <person name="Mikhailova N."/>
            <person name="Pati A."/>
            <person name="Chen A."/>
            <person name="Palaniappan K."/>
            <person name="Land M."/>
            <person name="Hauser L."/>
            <person name="Chang Y.J."/>
            <person name="Jeffries C.C."/>
            <person name="Saunders E."/>
            <person name="Chertkov O."/>
            <person name="Brettin T."/>
            <person name="Goker M."/>
            <person name="Rohde M."/>
            <person name="Bristow J."/>
            <person name="Eisen J.A."/>
            <person name="Markowitz V."/>
            <person name="Hugenholtz P."/>
            <person name="Kyrpides N.C."/>
            <person name="Klenk H.P."/>
            <person name="Detter J.C."/>
        </authorList>
    </citation>
    <scope>NUCLEOTIDE SEQUENCE [LARGE SCALE GENOMIC DNA]</scope>
    <source>
        <strain evidence="8">ATCC 13125 / DSM 2366 / CIP 104194 / JCM 7457 / NBRC 12017 / NCIMB 9290 / NRRL B-14731 / HIM 762-3</strain>
    </source>
</reference>
<dbReference type="RefSeq" id="WP_015808673.1">
    <property type="nucleotide sequence ID" value="NC_013061.1"/>
</dbReference>
<sequence length="195" mass="22625">MKLILNKRFWYLLLIDVIRYLFMVLFLYAAFSKVWEFQKFKVQLGQSPILSDFTFLVALLVPAIEILIAIGLAFRRTLLPALWASYGLMIMFSLYIIVILKFSDRPVCHCGGVLEQMQWSEHLWFNVGFVGLGIIGLWLGFYHRFRNASTLTRHLEPQGEISCLGIVQEIPRRCASLEMTGCVKDDRFRHDDEAV</sequence>
<accession>C6Y1S0</accession>
<name>C6Y1S0_PEDHD</name>
<keyword evidence="8" id="KW-1185">Reference proteome</keyword>
<evidence type="ECO:0000256" key="1">
    <source>
        <dbReference type="ARBA" id="ARBA00004141"/>
    </source>
</evidence>
<dbReference type="EMBL" id="CP001681">
    <property type="protein sequence ID" value="ACU05062.1"/>
    <property type="molecule type" value="Genomic_DNA"/>
</dbReference>
<dbReference type="KEGG" id="phe:Phep_2864"/>
<feature type="transmembrane region" description="Helical" evidence="5">
    <location>
        <begin position="123"/>
        <end position="142"/>
    </location>
</feature>
<dbReference type="GO" id="GO:0016020">
    <property type="term" value="C:membrane"/>
    <property type="evidence" value="ECO:0007669"/>
    <property type="project" value="UniProtKB-SubCell"/>
</dbReference>
<evidence type="ECO:0000256" key="3">
    <source>
        <dbReference type="ARBA" id="ARBA00022989"/>
    </source>
</evidence>
<feature type="domain" description="Methylamine utilisation protein MauE" evidence="6">
    <location>
        <begin position="14"/>
        <end position="139"/>
    </location>
</feature>
<dbReference type="UniPathway" id="UPA00895"/>
<comment type="subcellular location">
    <subcellularLocation>
        <location evidence="1">Membrane</location>
        <topology evidence="1">Multi-pass membrane protein</topology>
    </subcellularLocation>
</comment>
<dbReference type="HOGENOM" id="CLU_1407608_0_0_10"/>
<organism evidence="7 8">
    <name type="scientific">Pedobacter heparinus (strain ATCC 13125 / DSM 2366 / CIP 104194 / JCM 7457 / NBRC 12017 / NCIMB 9290 / NRRL B-14731 / HIM 762-3)</name>
    <dbReference type="NCBI Taxonomy" id="485917"/>
    <lineage>
        <taxon>Bacteria</taxon>
        <taxon>Pseudomonadati</taxon>
        <taxon>Bacteroidota</taxon>
        <taxon>Sphingobacteriia</taxon>
        <taxon>Sphingobacteriales</taxon>
        <taxon>Sphingobacteriaceae</taxon>
        <taxon>Pedobacter</taxon>
    </lineage>
</organism>
<evidence type="ECO:0000259" key="6">
    <source>
        <dbReference type="Pfam" id="PF07291"/>
    </source>
</evidence>
<dbReference type="STRING" id="485917.Phep_2864"/>
<keyword evidence="3 5" id="KW-1133">Transmembrane helix</keyword>
<keyword evidence="4 5" id="KW-0472">Membrane</keyword>
<dbReference type="Proteomes" id="UP000000852">
    <property type="component" value="Chromosome"/>
</dbReference>
<dbReference type="Pfam" id="PF07291">
    <property type="entry name" value="MauE"/>
    <property type="match status" value="1"/>
</dbReference>
<gene>
    <name evidence="7" type="ordered locus">Phep_2864</name>
</gene>
<evidence type="ECO:0000256" key="5">
    <source>
        <dbReference type="SAM" id="Phobius"/>
    </source>
</evidence>